<evidence type="ECO:0000313" key="3">
    <source>
        <dbReference type="Proteomes" id="UP000217790"/>
    </source>
</evidence>
<evidence type="ECO:0000313" key="2">
    <source>
        <dbReference type="EMBL" id="PBK83023.1"/>
    </source>
</evidence>
<dbReference type="EMBL" id="KZ293710">
    <property type="protein sequence ID" value="PBK83023.1"/>
    <property type="molecule type" value="Genomic_DNA"/>
</dbReference>
<dbReference type="Proteomes" id="UP000217790">
    <property type="component" value="Unassembled WGS sequence"/>
</dbReference>
<accession>A0A2H3D3W7</accession>
<proteinExistence type="predicted"/>
<gene>
    <name evidence="2" type="ORF">ARMGADRAFT_1089760</name>
</gene>
<feature type="region of interest" description="Disordered" evidence="1">
    <location>
        <begin position="176"/>
        <end position="198"/>
    </location>
</feature>
<protein>
    <submittedName>
        <fullName evidence="2">Uncharacterized protein</fullName>
    </submittedName>
</protein>
<sequence length="198" mass="21872">MSGHRKKAGTRNIGAEWEEKPLCEAGVVAKARRDITSSSSFDCRITGANRPVMFVSARSCIEEHHVGRPNIPTPSMLALCFICYRWQAPSSVLVWSVEGDKKLEREPGREGGVGYRHRKVTNGAKDAYLIHHRTMKIDLDLLAVTLKRLLGLGLKNKPSSSKPLLFPSVHSKGWFSSVAEEDRSSSRTDQVSGAGESR</sequence>
<evidence type="ECO:0000256" key="1">
    <source>
        <dbReference type="SAM" id="MobiDB-lite"/>
    </source>
</evidence>
<keyword evidence="3" id="KW-1185">Reference proteome</keyword>
<organism evidence="2 3">
    <name type="scientific">Armillaria gallica</name>
    <name type="common">Bulbous honey fungus</name>
    <name type="synonym">Armillaria bulbosa</name>
    <dbReference type="NCBI Taxonomy" id="47427"/>
    <lineage>
        <taxon>Eukaryota</taxon>
        <taxon>Fungi</taxon>
        <taxon>Dikarya</taxon>
        <taxon>Basidiomycota</taxon>
        <taxon>Agaricomycotina</taxon>
        <taxon>Agaricomycetes</taxon>
        <taxon>Agaricomycetidae</taxon>
        <taxon>Agaricales</taxon>
        <taxon>Marasmiineae</taxon>
        <taxon>Physalacriaceae</taxon>
        <taxon>Armillaria</taxon>
    </lineage>
</organism>
<dbReference type="AlphaFoldDB" id="A0A2H3D3W7"/>
<dbReference type="InParanoid" id="A0A2H3D3W7"/>
<name>A0A2H3D3W7_ARMGA</name>
<reference evidence="3" key="1">
    <citation type="journal article" date="2017" name="Nat. Ecol. Evol.">
        <title>Genome expansion and lineage-specific genetic innovations in the forest pathogenic fungi Armillaria.</title>
        <authorList>
            <person name="Sipos G."/>
            <person name="Prasanna A.N."/>
            <person name="Walter M.C."/>
            <person name="O'Connor E."/>
            <person name="Balint B."/>
            <person name="Krizsan K."/>
            <person name="Kiss B."/>
            <person name="Hess J."/>
            <person name="Varga T."/>
            <person name="Slot J."/>
            <person name="Riley R."/>
            <person name="Boka B."/>
            <person name="Rigling D."/>
            <person name="Barry K."/>
            <person name="Lee J."/>
            <person name="Mihaltcheva S."/>
            <person name="LaButti K."/>
            <person name="Lipzen A."/>
            <person name="Waldron R."/>
            <person name="Moloney N.M."/>
            <person name="Sperisen C."/>
            <person name="Kredics L."/>
            <person name="Vagvoelgyi C."/>
            <person name="Patrignani A."/>
            <person name="Fitzpatrick D."/>
            <person name="Nagy I."/>
            <person name="Doyle S."/>
            <person name="Anderson J.B."/>
            <person name="Grigoriev I.V."/>
            <person name="Gueldener U."/>
            <person name="Muensterkoetter M."/>
            <person name="Nagy L.G."/>
        </authorList>
    </citation>
    <scope>NUCLEOTIDE SEQUENCE [LARGE SCALE GENOMIC DNA]</scope>
    <source>
        <strain evidence="3">Ar21-2</strain>
    </source>
</reference>